<keyword evidence="2" id="KW-0812">Transmembrane</keyword>
<dbReference type="EMBL" id="LQXD01000182">
    <property type="protein sequence ID" value="OIJ06782.1"/>
    <property type="molecule type" value="Genomic_DNA"/>
</dbReference>
<dbReference type="AlphaFoldDB" id="A0A1S2L2U1"/>
<keyword evidence="2" id="KW-0472">Membrane</keyword>
<evidence type="ECO:0000313" key="5">
    <source>
        <dbReference type="Proteomes" id="UP000180175"/>
    </source>
</evidence>
<dbReference type="RefSeq" id="WP_071318892.1">
    <property type="nucleotide sequence ID" value="NZ_CP063356.2"/>
</dbReference>
<gene>
    <name evidence="4" type="ORF">AWH56_004285</name>
    <name evidence="3" type="ORF">AWH56_21030</name>
</gene>
<reference evidence="3 5" key="1">
    <citation type="submission" date="2016-10" db="EMBL/GenBank/DDBJ databases">
        <title>Draft genome sequences of four alkaliphilic bacteria belonging to the Anaerobacillus genus.</title>
        <authorList>
            <person name="Bassil N.M."/>
            <person name="Lloyd J.R."/>
        </authorList>
    </citation>
    <scope>NUCLEOTIDE SEQUENCE [LARGE SCALE GENOMIC DNA]</scope>
    <source>
        <strain evidence="3 5">NB2006</strain>
    </source>
</reference>
<reference evidence="4" key="4">
    <citation type="submission" date="2020-10" db="EMBL/GenBank/DDBJ databases">
        <authorList>
            <person name="Bassil N.M."/>
            <person name="Lloyd J.R."/>
        </authorList>
    </citation>
    <scope>NUCLEOTIDE SEQUENCE</scope>
    <source>
        <strain evidence="4">NB2006</strain>
    </source>
</reference>
<feature type="coiled-coil region" evidence="1">
    <location>
        <begin position="51"/>
        <end position="78"/>
    </location>
</feature>
<dbReference type="KEGG" id="aia:AWH56_004285"/>
<evidence type="ECO:0000256" key="1">
    <source>
        <dbReference type="SAM" id="Coils"/>
    </source>
</evidence>
<organism evidence="3 5">
    <name type="scientific">Anaerobacillus isosaccharinicus</name>
    <dbReference type="NCBI Taxonomy" id="1532552"/>
    <lineage>
        <taxon>Bacteria</taxon>
        <taxon>Bacillati</taxon>
        <taxon>Bacillota</taxon>
        <taxon>Bacilli</taxon>
        <taxon>Bacillales</taxon>
        <taxon>Bacillaceae</taxon>
        <taxon>Anaerobacillus</taxon>
    </lineage>
</organism>
<evidence type="ECO:0000313" key="4">
    <source>
        <dbReference type="EMBL" id="QOY36877.1"/>
    </source>
</evidence>
<keyword evidence="5" id="KW-1185">Reference proteome</keyword>
<evidence type="ECO:0000313" key="3">
    <source>
        <dbReference type="EMBL" id="OIJ06782.1"/>
    </source>
</evidence>
<protein>
    <submittedName>
        <fullName evidence="3">Uncharacterized protein</fullName>
    </submittedName>
</protein>
<proteinExistence type="predicted"/>
<reference evidence="4 5" key="3">
    <citation type="journal article" date="2019" name="Int. J. Syst. Evol. Microbiol.">
        <title>Anaerobacillus isosaccharinicus sp. nov., an alkaliphilic bacterium which degrades isosaccharinic acid.</title>
        <authorList>
            <person name="Bassil N.M."/>
            <person name="Lloyd J.R."/>
        </authorList>
    </citation>
    <scope>NUCLEOTIDE SEQUENCE [LARGE SCALE GENOMIC DNA]</scope>
    <source>
        <strain evidence="4 5">NB2006</strain>
    </source>
</reference>
<keyword evidence="2" id="KW-1133">Transmembrane helix</keyword>
<name>A0A1S2L2U1_9BACI</name>
<keyword evidence="1" id="KW-0175">Coiled coil</keyword>
<reference evidence="4 5" key="2">
    <citation type="journal article" date="2017" name="Genome Announc.">
        <title>Draft Genome Sequences of Four Alkaliphilic Bacteria Belonging to the Anaerobacillus Genus.</title>
        <authorList>
            <person name="Bassil N.M."/>
            <person name="Lloyd J.R."/>
        </authorList>
    </citation>
    <scope>NUCLEOTIDE SEQUENCE [LARGE SCALE GENOMIC DNA]</scope>
    <source>
        <strain evidence="4 5">NB2006</strain>
    </source>
</reference>
<feature type="transmembrane region" description="Helical" evidence="2">
    <location>
        <begin position="6"/>
        <end position="23"/>
    </location>
</feature>
<evidence type="ECO:0000256" key="2">
    <source>
        <dbReference type="SAM" id="Phobius"/>
    </source>
</evidence>
<dbReference type="EMBL" id="CP063356">
    <property type="protein sequence ID" value="QOY36877.1"/>
    <property type="molecule type" value="Genomic_DNA"/>
</dbReference>
<sequence>MDVGANFINFFFVIVLVVMVFWMKKSGGGCCSKNGHDNNLSKNSVNSPTNVEGLQTKLDIIERQNQLLLEEINKLKHSKK</sequence>
<dbReference type="Proteomes" id="UP000180175">
    <property type="component" value="Chromosome"/>
</dbReference>
<accession>A0A1S2L2U1</accession>